<dbReference type="InterPro" id="IPR024402">
    <property type="entry name" value="DUF2726"/>
</dbReference>
<protein>
    <submittedName>
        <fullName evidence="3">DUF2726 domain-containing protein</fullName>
    </submittedName>
</protein>
<proteinExistence type="predicted"/>
<evidence type="ECO:0000313" key="3">
    <source>
        <dbReference type="EMBL" id="RQP23238.1"/>
    </source>
</evidence>
<comment type="caution">
    <text evidence="3">The sequence shown here is derived from an EMBL/GenBank/DDBJ whole genome shotgun (WGS) entry which is preliminary data.</text>
</comment>
<feature type="compositionally biased region" description="Polar residues" evidence="1">
    <location>
        <begin position="176"/>
        <end position="191"/>
    </location>
</feature>
<gene>
    <name evidence="3" type="ORF">DZC73_19215</name>
</gene>
<dbReference type="Pfam" id="PF10881">
    <property type="entry name" value="DUF2726"/>
    <property type="match status" value="1"/>
</dbReference>
<organism evidence="3 4">
    <name type="scientific">Piscinibacter terrae</name>
    <dbReference type="NCBI Taxonomy" id="2496871"/>
    <lineage>
        <taxon>Bacteria</taxon>
        <taxon>Pseudomonadati</taxon>
        <taxon>Pseudomonadota</taxon>
        <taxon>Betaproteobacteria</taxon>
        <taxon>Burkholderiales</taxon>
        <taxon>Sphaerotilaceae</taxon>
        <taxon>Piscinibacter</taxon>
    </lineage>
</organism>
<dbReference type="AlphaFoldDB" id="A0A3N7HM43"/>
<reference evidence="3 4" key="2">
    <citation type="submission" date="2018-12" db="EMBL/GenBank/DDBJ databases">
        <title>Rhizobacter gummiphilus sp. nov., a rubber-degrading bacterium isolated from the soil of a botanical garden in Japan.</title>
        <authorList>
            <person name="Shunsuke S.S."/>
        </authorList>
    </citation>
    <scope>NUCLEOTIDE SEQUENCE [LARGE SCALE GENOMIC DNA]</scope>
    <source>
        <strain evidence="3 4">S-16</strain>
    </source>
</reference>
<dbReference type="Proteomes" id="UP000267464">
    <property type="component" value="Unassembled WGS sequence"/>
</dbReference>
<evidence type="ECO:0000259" key="2">
    <source>
        <dbReference type="Pfam" id="PF10881"/>
    </source>
</evidence>
<sequence length="231" mass="25368">MLLVWWGVRNRAAHSHEGHGAEGMDTVAAWPPQATRVLTTQERQTYDLLRNALPAHMILAQVPLQRFIKVPTRNSYAEWLRRVGHLSADFVICDRHAQVMAVVELRNDDTLSGRARRRQDRLLKVLAAAQIPVHQWQASALPSVEAAREAIAPAAEVSEQPGGVGRSAPGRPSATRPRTQVQDTVPETANEASGVREPPPSTWFDDLDTGPAPLDTDLPPKVGGRSDRASR</sequence>
<reference evidence="3 4" key="1">
    <citation type="submission" date="2018-08" db="EMBL/GenBank/DDBJ databases">
        <authorList>
            <person name="Khan S.A."/>
            <person name="Jeon C.O."/>
            <person name="Chun B.H."/>
            <person name="Jeong S.E."/>
        </authorList>
    </citation>
    <scope>NUCLEOTIDE SEQUENCE [LARGE SCALE GENOMIC DNA]</scope>
    <source>
        <strain evidence="3 4">S-16</strain>
    </source>
</reference>
<keyword evidence="4" id="KW-1185">Reference proteome</keyword>
<feature type="domain" description="DUF2726" evidence="2">
    <location>
        <begin position="36"/>
        <end position="151"/>
    </location>
</feature>
<dbReference type="EMBL" id="QUSW01000005">
    <property type="protein sequence ID" value="RQP23238.1"/>
    <property type="molecule type" value="Genomic_DNA"/>
</dbReference>
<evidence type="ECO:0000256" key="1">
    <source>
        <dbReference type="SAM" id="MobiDB-lite"/>
    </source>
</evidence>
<evidence type="ECO:0000313" key="4">
    <source>
        <dbReference type="Proteomes" id="UP000267464"/>
    </source>
</evidence>
<accession>A0A3N7HM43</accession>
<name>A0A3N7HM43_9BURK</name>
<feature type="region of interest" description="Disordered" evidence="1">
    <location>
        <begin position="154"/>
        <end position="231"/>
    </location>
</feature>